<evidence type="ECO:0000313" key="3">
    <source>
        <dbReference type="EMBL" id="KAB4486025.1"/>
    </source>
</evidence>
<evidence type="ECO:0000313" key="5">
    <source>
        <dbReference type="Proteomes" id="UP000283616"/>
    </source>
</evidence>
<sequence>MKIVIAFLMAVLASVSGFSQEERPVNPVRILTAGQHIIPYKIEVTFGKTVHILFPSEVRYVDLGSNNIIAGKADGVENVVRVKAAVKEFPGETNFSVITGDGSFFSFNVVYKEEPSTLNINMDQWMNPDEGEKKGGSSIRVTELGEEDPTVIASVMYTIHRLDRRDVKHIGCRQFGMQALLKGIYVHKDLIFFHVSLTNNSNVPFDVDFVRFKIVDKKIAKRTAQQETYIEPVRTLNALTRIEGKSTGRIVYAFPKIVIPDDKLLEVEIYEKGGGRHQRFYIENSDLVDARIVNELIGE</sequence>
<evidence type="ECO:0000313" key="6">
    <source>
        <dbReference type="Proteomes" id="UP000436825"/>
    </source>
</evidence>
<dbReference type="RefSeq" id="WP_004308047.1">
    <property type="nucleotide sequence ID" value="NZ_CAXSTA010000002.1"/>
</dbReference>
<evidence type="ECO:0000313" key="7">
    <source>
        <dbReference type="Proteomes" id="UP000436858"/>
    </source>
</evidence>
<dbReference type="AlphaFoldDB" id="A0A0P0FCD1"/>
<gene>
    <name evidence="3" type="primary">traN</name>
    <name evidence="4" type="ORF">DW011_17840</name>
    <name evidence="2" type="ORF">GAN75_00335</name>
    <name evidence="3" type="ORF">GAN91_03745</name>
</gene>
<feature type="chain" id="PRO_5014235749" evidence="1">
    <location>
        <begin position="20"/>
        <end position="299"/>
    </location>
</feature>
<dbReference type="EMBL" id="WCRY01000003">
    <property type="protein sequence ID" value="KAB4486025.1"/>
    <property type="molecule type" value="Genomic_DNA"/>
</dbReference>
<dbReference type="Pfam" id="PF13595">
    <property type="entry name" value="DUF4138"/>
    <property type="match status" value="1"/>
</dbReference>
<name>A0A0P0FCD1_BACT4</name>
<feature type="signal peptide" evidence="1">
    <location>
        <begin position="1"/>
        <end position="19"/>
    </location>
</feature>
<dbReference type="EMBL" id="QROV01000022">
    <property type="protein sequence ID" value="RHL55824.1"/>
    <property type="molecule type" value="Genomic_DNA"/>
</dbReference>
<dbReference type="EMBL" id="WCRW01000001">
    <property type="protein sequence ID" value="KAB4458545.1"/>
    <property type="molecule type" value="Genomic_DNA"/>
</dbReference>
<dbReference type="InterPro" id="IPR022298">
    <property type="entry name" value="Conjug_transposon_TraN"/>
</dbReference>
<dbReference type="NCBIfam" id="TIGR03780">
    <property type="entry name" value="Bac_Flav_CT_N"/>
    <property type="match status" value="1"/>
</dbReference>
<keyword evidence="1" id="KW-0732">Signal</keyword>
<protein>
    <submittedName>
        <fullName evidence="3">Conjugative transposon protein TraN</fullName>
    </submittedName>
</protein>
<reference evidence="6 7" key="2">
    <citation type="journal article" date="2019" name="Nat. Med.">
        <title>A library of human gut bacterial isolates paired with longitudinal multiomics data enables mechanistic microbiome research.</title>
        <authorList>
            <person name="Poyet M."/>
            <person name="Groussin M."/>
            <person name="Gibbons S.M."/>
            <person name="Avila-Pacheco J."/>
            <person name="Jiang X."/>
            <person name="Kearney S.M."/>
            <person name="Perrotta A.R."/>
            <person name="Berdy B."/>
            <person name="Zhao S."/>
            <person name="Lieberman T.D."/>
            <person name="Swanson P.K."/>
            <person name="Smith M."/>
            <person name="Roesemann S."/>
            <person name="Alexander J.E."/>
            <person name="Rich S.A."/>
            <person name="Livny J."/>
            <person name="Vlamakis H."/>
            <person name="Clish C."/>
            <person name="Bullock K."/>
            <person name="Deik A."/>
            <person name="Scott J."/>
            <person name="Pierce K.A."/>
            <person name="Xavier R.J."/>
            <person name="Alm E.J."/>
        </authorList>
    </citation>
    <scope>NUCLEOTIDE SEQUENCE [LARGE SCALE GENOMIC DNA]</scope>
    <source>
        <strain evidence="2 6">BIOML-A160</strain>
        <strain evidence="3 7">BIOML-A162</strain>
    </source>
</reference>
<reference evidence="4 5" key="1">
    <citation type="submission" date="2018-08" db="EMBL/GenBank/DDBJ databases">
        <title>A genome reference for cultivated species of the human gut microbiota.</title>
        <authorList>
            <person name="Zou Y."/>
            <person name="Xue W."/>
            <person name="Luo G."/>
        </authorList>
    </citation>
    <scope>NUCLEOTIDE SEQUENCE [LARGE SCALE GENOMIC DNA]</scope>
    <source>
        <strain evidence="4 5">AF37-12</strain>
    </source>
</reference>
<accession>A0A0P0FCD1</accession>
<comment type="caution">
    <text evidence="3">The sequence shown here is derived from an EMBL/GenBank/DDBJ whole genome shotgun (WGS) entry which is preliminary data.</text>
</comment>
<organism evidence="3 7">
    <name type="scientific">Bacteroides thetaiotaomicron</name>
    <dbReference type="NCBI Taxonomy" id="818"/>
    <lineage>
        <taxon>Bacteria</taxon>
        <taxon>Pseudomonadati</taxon>
        <taxon>Bacteroidota</taxon>
        <taxon>Bacteroidia</taxon>
        <taxon>Bacteroidales</taxon>
        <taxon>Bacteroidaceae</taxon>
        <taxon>Bacteroides</taxon>
    </lineage>
</organism>
<dbReference type="Proteomes" id="UP000283616">
    <property type="component" value="Unassembled WGS sequence"/>
</dbReference>
<proteinExistence type="predicted"/>
<dbReference type="Proteomes" id="UP000436858">
    <property type="component" value="Unassembled WGS sequence"/>
</dbReference>
<dbReference type="KEGG" id="btho:Btheta7330_01548"/>
<evidence type="ECO:0000256" key="1">
    <source>
        <dbReference type="SAM" id="SignalP"/>
    </source>
</evidence>
<evidence type="ECO:0000313" key="2">
    <source>
        <dbReference type="EMBL" id="KAB4458545.1"/>
    </source>
</evidence>
<dbReference type="Proteomes" id="UP000436825">
    <property type="component" value="Unassembled WGS sequence"/>
</dbReference>
<evidence type="ECO:0000313" key="4">
    <source>
        <dbReference type="EMBL" id="RHL55824.1"/>
    </source>
</evidence>